<comment type="caution">
    <text evidence="1">The sequence shown here is derived from an EMBL/GenBank/DDBJ whole genome shotgun (WGS) entry which is preliminary data.</text>
</comment>
<reference evidence="1 2" key="1">
    <citation type="submission" date="2016-07" db="EMBL/GenBank/DDBJ databases">
        <title>Draft Genome Sequence of Methylobrevis pamukkalensis PK2.</title>
        <authorList>
            <person name="Vasilenko O.V."/>
            <person name="Doronina N.V."/>
            <person name="Shmareva M.N."/>
            <person name="Tarlachkov S.V."/>
            <person name="Mustakhimov I."/>
            <person name="Trotsenko Y.A."/>
        </authorList>
    </citation>
    <scope>NUCLEOTIDE SEQUENCE [LARGE SCALE GENOMIC DNA]</scope>
    <source>
        <strain evidence="1 2">PK2</strain>
    </source>
</reference>
<proteinExistence type="predicted"/>
<organism evidence="1 2">
    <name type="scientific">Methylobrevis pamukkalensis</name>
    <dbReference type="NCBI Taxonomy" id="1439726"/>
    <lineage>
        <taxon>Bacteria</taxon>
        <taxon>Pseudomonadati</taxon>
        <taxon>Pseudomonadota</taxon>
        <taxon>Alphaproteobacteria</taxon>
        <taxon>Hyphomicrobiales</taxon>
        <taxon>Pleomorphomonadaceae</taxon>
        <taxon>Methylobrevis</taxon>
    </lineage>
</organism>
<evidence type="ECO:0000313" key="2">
    <source>
        <dbReference type="Proteomes" id="UP000094622"/>
    </source>
</evidence>
<protein>
    <submittedName>
        <fullName evidence="1">Uncharacterized protein</fullName>
    </submittedName>
</protein>
<sequence>MPGELRVMLGLSSLFVVLFVLVAGPVTSAATTAARTLF</sequence>
<dbReference type="AlphaFoldDB" id="A0A1E3H845"/>
<dbReference type="EMBL" id="MCRJ01000002">
    <property type="protein sequence ID" value="ODN72483.1"/>
    <property type="molecule type" value="Genomic_DNA"/>
</dbReference>
<name>A0A1E3H845_9HYPH</name>
<evidence type="ECO:0000313" key="1">
    <source>
        <dbReference type="EMBL" id="ODN72483.1"/>
    </source>
</evidence>
<keyword evidence="2" id="KW-1185">Reference proteome</keyword>
<dbReference type="Proteomes" id="UP000094622">
    <property type="component" value="Unassembled WGS sequence"/>
</dbReference>
<accession>A0A1E3H845</accession>
<gene>
    <name evidence="1" type="ORF">A6302_00229</name>
</gene>